<protein>
    <recommendedName>
        <fullName evidence="3">LXG domain-containing protein</fullName>
    </recommendedName>
</protein>
<proteinExistence type="predicted"/>
<evidence type="ECO:0008006" key="3">
    <source>
        <dbReference type="Google" id="ProtNLM"/>
    </source>
</evidence>
<sequence length="78" mass="9191">MNKLFDDIESASKKLYEDGQESIVKATRKRVEHAMKELQYAVEDLTTYQQDLDMKNAPHPPLLHKYREQEALESLQQK</sequence>
<dbReference type="EMBL" id="JAARRL010000002">
    <property type="protein sequence ID" value="MBC1499363.1"/>
    <property type="molecule type" value="Genomic_DNA"/>
</dbReference>
<evidence type="ECO:0000313" key="1">
    <source>
        <dbReference type="EMBL" id="MBC1499363.1"/>
    </source>
</evidence>
<evidence type="ECO:0000313" key="2">
    <source>
        <dbReference type="Proteomes" id="UP000564536"/>
    </source>
</evidence>
<dbReference type="AlphaFoldDB" id="A0A841Z4N9"/>
<dbReference type="RefSeq" id="WP_185424264.1">
    <property type="nucleotide sequence ID" value="NZ_JAARRL010000002.1"/>
</dbReference>
<reference evidence="1 2" key="1">
    <citation type="submission" date="2020-03" db="EMBL/GenBank/DDBJ databases">
        <title>Soil Listeria distribution.</title>
        <authorList>
            <person name="Liao J."/>
            <person name="Wiedmann M."/>
        </authorList>
    </citation>
    <scope>NUCLEOTIDE SEQUENCE [LARGE SCALE GENOMIC DNA]</scope>
    <source>
        <strain evidence="1 2">FSL L7-1523</strain>
    </source>
</reference>
<comment type="caution">
    <text evidence="1">The sequence shown here is derived from an EMBL/GenBank/DDBJ whole genome shotgun (WGS) entry which is preliminary data.</text>
</comment>
<gene>
    <name evidence="1" type="ORF">HB943_02020</name>
</gene>
<accession>A0A841Z4N9</accession>
<organism evidence="1 2">
    <name type="scientific">Listeria weihenstephanensis</name>
    <dbReference type="NCBI Taxonomy" id="1006155"/>
    <lineage>
        <taxon>Bacteria</taxon>
        <taxon>Bacillati</taxon>
        <taxon>Bacillota</taxon>
        <taxon>Bacilli</taxon>
        <taxon>Bacillales</taxon>
        <taxon>Listeriaceae</taxon>
        <taxon>Listeria</taxon>
    </lineage>
</organism>
<dbReference type="Proteomes" id="UP000564536">
    <property type="component" value="Unassembled WGS sequence"/>
</dbReference>
<name>A0A841Z4N9_9LIST</name>